<dbReference type="InterPro" id="IPR001173">
    <property type="entry name" value="Glyco_trans_2-like"/>
</dbReference>
<dbReference type="EMBL" id="JAOWRF010000232">
    <property type="protein sequence ID" value="MCV3214944.1"/>
    <property type="molecule type" value="Genomic_DNA"/>
</dbReference>
<dbReference type="RefSeq" id="WP_263746525.1">
    <property type="nucleotide sequence ID" value="NZ_JAOWRF010000232.1"/>
</dbReference>
<dbReference type="InterPro" id="IPR029044">
    <property type="entry name" value="Nucleotide-diphossugar_trans"/>
</dbReference>
<evidence type="ECO:0000313" key="2">
    <source>
        <dbReference type="EMBL" id="MCV3214944.1"/>
    </source>
</evidence>
<dbReference type="Gene3D" id="3.90.550.10">
    <property type="entry name" value="Spore Coat Polysaccharide Biosynthesis Protein SpsA, Chain A"/>
    <property type="match status" value="1"/>
</dbReference>
<dbReference type="PANTHER" id="PTHR22916">
    <property type="entry name" value="GLYCOSYLTRANSFERASE"/>
    <property type="match status" value="1"/>
</dbReference>
<gene>
    <name evidence="2" type="ORF">OGM63_15720</name>
</gene>
<keyword evidence="2" id="KW-0328">Glycosyltransferase</keyword>
<reference evidence="2 3" key="1">
    <citation type="submission" date="2022-10" db="EMBL/GenBank/DDBJ databases">
        <title>Identification of biosynthetic pathway for the production of the potent trypsin inhibitor radiosumin.</title>
        <authorList>
            <person name="Fewer D.P."/>
            <person name="Delbaje E."/>
            <person name="Ouyang X."/>
            <person name="Agostino P.D."/>
            <person name="Wahlsten M."/>
            <person name="Jokela J."/>
            <person name="Permi P."/>
            <person name="Haapaniemi E."/>
            <person name="Koistinen H."/>
        </authorList>
    </citation>
    <scope>NUCLEOTIDE SEQUENCE [LARGE SCALE GENOMIC DNA]</scope>
    <source>
        <strain evidence="2 3">NIES-515</strain>
    </source>
</reference>
<feature type="domain" description="Glycosyltransferase 2-like" evidence="1">
    <location>
        <begin position="8"/>
        <end position="145"/>
    </location>
</feature>
<dbReference type="SUPFAM" id="SSF53448">
    <property type="entry name" value="Nucleotide-diphospho-sugar transferases"/>
    <property type="match status" value="1"/>
</dbReference>
<dbReference type="Proteomes" id="UP001526143">
    <property type="component" value="Unassembled WGS sequence"/>
</dbReference>
<sequence length="304" mass="34412">MNDKPLVSILINNYNYENFLPEAIDSALSQTYSPVEIVVVDDGSKDNSREVINNYGGRIVSVFKKNGGQASAFNASFQASQGEIICFLDADDYYAGNKVSRIAELFIHNPDTGWIFHELDDVDTNRHHLEFPINQGVSECIFADLRENILKGHLLPRFPATSGLCFRRNILKQILPMPEQLLISADNFLRLATIYLSPGLLLPDKLAVHRIHGANLFEFRSDTAFKNAETNIKTSYYLKKKFPETKLFADRLYANAFGMLAGKTSFNRVFQIPESWEYIKNFSFGSFLKCSALMTYNYAKAVIS</sequence>
<evidence type="ECO:0000313" key="3">
    <source>
        <dbReference type="Proteomes" id="UP001526143"/>
    </source>
</evidence>
<organism evidence="2 3">
    <name type="scientific">Plectonema radiosum NIES-515</name>
    <dbReference type="NCBI Taxonomy" id="2986073"/>
    <lineage>
        <taxon>Bacteria</taxon>
        <taxon>Bacillati</taxon>
        <taxon>Cyanobacteriota</taxon>
        <taxon>Cyanophyceae</taxon>
        <taxon>Oscillatoriophycideae</taxon>
        <taxon>Oscillatoriales</taxon>
        <taxon>Microcoleaceae</taxon>
        <taxon>Plectonema</taxon>
    </lineage>
</organism>
<dbReference type="EC" id="2.4.-.-" evidence="2"/>
<protein>
    <submittedName>
        <fullName evidence="2">Glycosyltransferase</fullName>
        <ecNumber evidence="2">2.4.-.-</ecNumber>
    </submittedName>
</protein>
<accession>A0ABT3B245</accession>
<dbReference type="Pfam" id="PF00535">
    <property type="entry name" value="Glycos_transf_2"/>
    <property type="match status" value="1"/>
</dbReference>
<evidence type="ECO:0000259" key="1">
    <source>
        <dbReference type="Pfam" id="PF00535"/>
    </source>
</evidence>
<dbReference type="GO" id="GO:0016757">
    <property type="term" value="F:glycosyltransferase activity"/>
    <property type="evidence" value="ECO:0007669"/>
    <property type="project" value="UniProtKB-KW"/>
</dbReference>
<proteinExistence type="predicted"/>
<name>A0ABT3B245_9CYAN</name>
<keyword evidence="3" id="KW-1185">Reference proteome</keyword>
<keyword evidence="2" id="KW-0808">Transferase</keyword>
<dbReference type="PANTHER" id="PTHR22916:SF3">
    <property type="entry name" value="UDP-GLCNAC:BETAGAL BETA-1,3-N-ACETYLGLUCOSAMINYLTRANSFERASE-LIKE PROTEIN 1"/>
    <property type="match status" value="1"/>
</dbReference>
<comment type="caution">
    <text evidence="2">The sequence shown here is derived from an EMBL/GenBank/DDBJ whole genome shotgun (WGS) entry which is preliminary data.</text>
</comment>